<dbReference type="AlphaFoldDB" id="A0A8B8EJI4"/>
<evidence type="ECO:0000313" key="22">
    <source>
        <dbReference type="RefSeq" id="XP_022339628.1"/>
    </source>
</evidence>
<feature type="domain" description="LIM zinc-binding" evidence="19">
    <location>
        <begin position="12"/>
        <end position="71"/>
    </location>
</feature>
<dbReference type="SMART" id="SM00228">
    <property type="entry name" value="PDZ"/>
    <property type="match status" value="1"/>
</dbReference>
<dbReference type="GO" id="GO:0005524">
    <property type="term" value="F:ATP binding"/>
    <property type="evidence" value="ECO:0007669"/>
    <property type="project" value="UniProtKB-UniRule"/>
</dbReference>
<dbReference type="SMART" id="SM00132">
    <property type="entry name" value="LIM"/>
    <property type="match status" value="2"/>
</dbReference>
<dbReference type="PROSITE" id="PS50106">
    <property type="entry name" value="PDZ"/>
    <property type="match status" value="1"/>
</dbReference>
<evidence type="ECO:0000256" key="4">
    <source>
        <dbReference type="ARBA" id="ARBA00022490"/>
    </source>
</evidence>
<dbReference type="CDD" id="cd09365">
    <property type="entry name" value="LIM2_LIMK"/>
    <property type="match status" value="1"/>
</dbReference>
<dbReference type="InterPro" id="IPR001781">
    <property type="entry name" value="Znf_LIM"/>
</dbReference>
<keyword evidence="21" id="KW-1185">Reference proteome</keyword>
<dbReference type="PANTHER" id="PTHR46485">
    <property type="entry name" value="LIM DOMAIN KINASE 1"/>
    <property type="match status" value="1"/>
</dbReference>
<dbReference type="FunFam" id="2.10.110.10:FF:000082">
    <property type="entry name" value="LIM domain kinase 1"/>
    <property type="match status" value="1"/>
</dbReference>
<feature type="domain" description="Protein kinase" evidence="18">
    <location>
        <begin position="339"/>
        <end position="612"/>
    </location>
</feature>
<dbReference type="InterPro" id="IPR050940">
    <property type="entry name" value="Actin_reg-Ser/Thr_kinase"/>
</dbReference>
<dbReference type="Pfam" id="PF00595">
    <property type="entry name" value="PDZ"/>
    <property type="match status" value="1"/>
</dbReference>
<dbReference type="SUPFAM" id="SSF57716">
    <property type="entry name" value="Glucocorticoid receptor-like (DNA-binding domain)"/>
    <property type="match status" value="3"/>
</dbReference>
<dbReference type="InterPro" id="IPR036034">
    <property type="entry name" value="PDZ_sf"/>
</dbReference>
<evidence type="ECO:0000259" key="19">
    <source>
        <dbReference type="PROSITE" id="PS50023"/>
    </source>
</evidence>
<proteinExistence type="inferred from homology"/>
<dbReference type="PROSITE" id="PS00478">
    <property type="entry name" value="LIM_DOMAIN_1"/>
    <property type="match status" value="2"/>
</dbReference>
<keyword evidence="10" id="KW-0418">Kinase</keyword>
<comment type="similarity">
    <text evidence="2">Belongs to the protein kinase superfamily. TKL Ser/Thr protein kinase family.</text>
</comment>
<dbReference type="InterPro" id="IPR017441">
    <property type="entry name" value="Protein_kinase_ATP_BS"/>
</dbReference>
<accession>A0A8B8EJI4</accession>
<evidence type="ECO:0000256" key="17">
    <source>
        <dbReference type="SAM" id="MobiDB-lite"/>
    </source>
</evidence>
<dbReference type="Pfam" id="PF00069">
    <property type="entry name" value="Pkinase"/>
    <property type="match status" value="1"/>
</dbReference>
<evidence type="ECO:0000259" key="20">
    <source>
        <dbReference type="PROSITE" id="PS50106"/>
    </source>
</evidence>
<evidence type="ECO:0000256" key="3">
    <source>
        <dbReference type="ARBA" id="ARBA00012513"/>
    </source>
</evidence>
<name>A0A8B8EJI4_CRAVI</name>
<dbReference type="GO" id="GO:0030036">
    <property type="term" value="P:actin cytoskeleton organization"/>
    <property type="evidence" value="ECO:0007669"/>
    <property type="project" value="TreeGrafter"/>
</dbReference>
<dbReference type="PROSITE" id="PS50023">
    <property type="entry name" value="LIM_DOMAIN_2"/>
    <property type="match status" value="2"/>
</dbReference>
<dbReference type="GO" id="GO:0005737">
    <property type="term" value="C:cytoplasm"/>
    <property type="evidence" value="ECO:0007669"/>
    <property type="project" value="UniProtKB-SubCell"/>
</dbReference>
<evidence type="ECO:0000256" key="12">
    <source>
        <dbReference type="ARBA" id="ARBA00022840"/>
    </source>
</evidence>
<dbReference type="Gene3D" id="2.10.110.10">
    <property type="entry name" value="Cysteine Rich Protein"/>
    <property type="match status" value="2"/>
</dbReference>
<dbReference type="EC" id="2.7.11.1" evidence="3"/>
<dbReference type="InterPro" id="IPR001478">
    <property type="entry name" value="PDZ"/>
</dbReference>
<keyword evidence="7 15" id="KW-0479">Metal-binding</keyword>
<dbReference type="SUPFAM" id="SSF56112">
    <property type="entry name" value="Protein kinase-like (PK-like)"/>
    <property type="match status" value="1"/>
</dbReference>
<evidence type="ECO:0000256" key="6">
    <source>
        <dbReference type="ARBA" id="ARBA00022679"/>
    </source>
</evidence>
<dbReference type="GO" id="GO:0004674">
    <property type="term" value="F:protein serine/threonine kinase activity"/>
    <property type="evidence" value="ECO:0007669"/>
    <property type="project" value="UniProtKB-KW"/>
</dbReference>
<sequence>MTDDCIGKESANSCTNCGKLIEEDSFVQALGGDWHSECFRCSRCQKCLSSWYFEKNGELFCKQDYWTLYGDSCNRCGLIITGPVMVAGDHKYHPECFQCHNCDTFIEDGQTYALVERSRLFCGECYKRRMRPVLVTSPNHSKGVHSIQLIEIPPTPEGHRSLRYSLEGRNQQLSPQVKGSLCSSPHLRISELDSTLSPELDILSVGDKILEVNGMPVKESSPEEIDQILQNSKETLHLTLERGPTPLARSLTDSKGDNCYLSPEDSPASNDESQSTERIINGVSVKIRAKRDQMNKNPSRRRSKSPSPLPSRTKCVDLTRASSFKTQPTSHRVFRATDLIHGEVLGKGFFGQAVKVTHRLTGEVMVLKEMYRFDEEVQKSFLKEVSVLRSVNHPHVLQFMGVLYKDKKLNLVTEYVSGGTLGELLKDHSVPLTWKQRAEFAKGISEGMEYLHSLGIIHRDLNSNNCFVKNDMTVVVADFGLARVLPDQYHYPDQIKSGKTKRRYQRKKRYTVVGSPYWMAPEMLKGKSYDEKVDLFSYGIIVCEMLARVEADPDILPRTITFELDVRLFFQKFCSDKDFPVSFFKIATMCCQIIPENRPSFDRVSIWTESLLVHLEHGGPLPPELQGDPIEYYYAISEGRIPENRSRKSLETITEQNRDTLRRQALSKKCVVENITEKGSEKFTRDRSYSEDSVSKSPDLLSVASSNIEESLSDIDTSVDGVTTILDKLNFQECTSDMEISSTLGDTKFSLPKNISSLSDTEIDNSNELMCNISHQRKQSHDISQSQDKEMLDLSGIMFSENKLVTSTPRKCFTKDELPALSVTKPKIEVSHISNDGKLRPV</sequence>
<keyword evidence="9 16" id="KW-0547">Nucleotide-binding</keyword>
<organism evidence="21 22">
    <name type="scientific">Crassostrea virginica</name>
    <name type="common">Eastern oyster</name>
    <dbReference type="NCBI Taxonomy" id="6565"/>
    <lineage>
        <taxon>Eukaryota</taxon>
        <taxon>Metazoa</taxon>
        <taxon>Spiralia</taxon>
        <taxon>Lophotrochozoa</taxon>
        <taxon>Mollusca</taxon>
        <taxon>Bivalvia</taxon>
        <taxon>Autobranchia</taxon>
        <taxon>Pteriomorphia</taxon>
        <taxon>Ostreida</taxon>
        <taxon>Ostreoidea</taxon>
        <taxon>Ostreidae</taxon>
        <taxon>Crassostrea</taxon>
    </lineage>
</organism>
<dbReference type="PROSITE" id="PS00107">
    <property type="entry name" value="PROTEIN_KINASE_ATP"/>
    <property type="match status" value="1"/>
</dbReference>
<evidence type="ECO:0000256" key="7">
    <source>
        <dbReference type="ARBA" id="ARBA00022723"/>
    </source>
</evidence>
<dbReference type="GO" id="GO:0046872">
    <property type="term" value="F:metal ion binding"/>
    <property type="evidence" value="ECO:0007669"/>
    <property type="project" value="UniProtKB-KW"/>
</dbReference>
<keyword evidence="13 15" id="KW-0440">LIM domain</keyword>
<evidence type="ECO:0000256" key="15">
    <source>
        <dbReference type="PROSITE-ProRule" id="PRU00125"/>
    </source>
</evidence>
<protein>
    <recommendedName>
        <fullName evidence="14">LIM domain kinase 1</fullName>
        <ecNumber evidence="3">2.7.11.1</ecNumber>
    </recommendedName>
</protein>
<feature type="binding site" evidence="16">
    <location>
        <position position="368"/>
    </location>
    <ligand>
        <name>ATP</name>
        <dbReference type="ChEBI" id="CHEBI:30616"/>
    </ligand>
</feature>
<dbReference type="PROSITE" id="PS50011">
    <property type="entry name" value="PROTEIN_KINASE_DOM"/>
    <property type="match status" value="1"/>
</dbReference>
<feature type="domain" description="PDZ" evidence="20">
    <location>
        <begin position="149"/>
        <end position="244"/>
    </location>
</feature>
<dbReference type="Gene3D" id="3.30.200.20">
    <property type="entry name" value="Phosphorylase Kinase, domain 1"/>
    <property type="match status" value="1"/>
</dbReference>
<dbReference type="Gene3D" id="2.30.42.10">
    <property type="match status" value="1"/>
</dbReference>
<dbReference type="Pfam" id="PF00412">
    <property type="entry name" value="LIM"/>
    <property type="match status" value="2"/>
</dbReference>
<feature type="region of interest" description="Disordered" evidence="17">
    <location>
        <begin position="242"/>
        <end position="314"/>
    </location>
</feature>
<dbReference type="GO" id="GO:0005634">
    <property type="term" value="C:nucleus"/>
    <property type="evidence" value="ECO:0007669"/>
    <property type="project" value="TreeGrafter"/>
</dbReference>
<dbReference type="SUPFAM" id="SSF50156">
    <property type="entry name" value="PDZ domain-like"/>
    <property type="match status" value="1"/>
</dbReference>
<keyword evidence="12 16" id="KW-0067">ATP-binding</keyword>
<evidence type="ECO:0000259" key="18">
    <source>
        <dbReference type="PROSITE" id="PS50011"/>
    </source>
</evidence>
<evidence type="ECO:0000256" key="8">
    <source>
        <dbReference type="ARBA" id="ARBA00022737"/>
    </source>
</evidence>
<evidence type="ECO:0000256" key="11">
    <source>
        <dbReference type="ARBA" id="ARBA00022833"/>
    </source>
</evidence>
<evidence type="ECO:0000256" key="9">
    <source>
        <dbReference type="ARBA" id="ARBA00022741"/>
    </source>
</evidence>
<evidence type="ECO:0000256" key="16">
    <source>
        <dbReference type="PROSITE-ProRule" id="PRU10141"/>
    </source>
</evidence>
<keyword evidence="4" id="KW-0963">Cytoplasm</keyword>
<reference evidence="22" key="1">
    <citation type="submission" date="2025-08" db="UniProtKB">
        <authorList>
            <consortium name="RefSeq"/>
        </authorList>
    </citation>
    <scope>IDENTIFICATION</scope>
    <source>
        <tissue evidence="22">Whole sample</tissue>
    </source>
</reference>
<evidence type="ECO:0000256" key="10">
    <source>
        <dbReference type="ARBA" id="ARBA00022777"/>
    </source>
</evidence>
<dbReference type="Proteomes" id="UP000694844">
    <property type="component" value="Chromosome 5"/>
</dbReference>
<evidence type="ECO:0000313" key="21">
    <source>
        <dbReference type="Proteomes" id="UP000694844"/>
    </source>
</evidence>
<keyword evidence="5" id="KW-0723">Serine/threonine-protein kinase</keyword>
<keyword evidence="6" id="KW-0808">Transferase</keyword>
<evidence type="ECO:0000256" key="14">
    <source>
        <dbReference type="ARBA" id="ARBA00040667"/>
    </source>
</evidence>
<evidence type="ECO:0000256" key="5">
    <source>
        <dbReference type="ARBA" id="ARBA00022527"/>
    </source>
</evidence>
<gene>
    <name evidence="22" type="primary">LOC111134673</name>
</gene>
<dbReference type="FunFam" id="3.30.200.20:FF:000038">
    <property type="entry name" value="LIM domain kinase 2"/>
    <property type="match status" value="1"/>
</dbReference>
<dbReference type="InterPro" id="IPR011009">
    <property type="entry name" value="Kinase-like_dom_sf"/>
</dbReference>
<evidence type="ECO:0000256" key="13">
    <source>
        <dbReference type="ARBA" id="ARBA00023038"/>
    </source>
</evidence>
<comment type="subcellular location">
    <subcellularLocation>
        <location evidence="1">Cytoplasm</location>
    </subcellularLocation>
</comment>
<dbReference type="KEGG" id="cvn:111134673"/>
<dbReference type="GeneID" id="111134673"/>
<dbReference type="OrthoDB" id="20134at2759"/>
<dbReference type="RefSeq" id="XP_022339628.1">
    <property type="nucleotide sequence ID" value="XM_022483920.1"/>
</dbReference>
<evidence type="ECO:0000256" key="1">
    <source>
        <dbReference type="ARBA" id="ARBA00004496"/>
    </source>
</evidence>
<dbReference type="InterPro" id="IPR000719">
    <property type="entry name" value="Prot_kinase_dom"/>
</dbReference>
<feature type="compositionally biased region" description="Polar residues" evidence="17">
    <location>
        <begin position="267"/>
        <end position="278"/>
    </location>
</feature>
<dbReference type="PANTHER" id="PTHR46485:SF4">
    <property type="entry name" value="LIM DOMAIN KINASE 1"/>
    <property type="match status" value="1"/>
</dbReference>
<feature type="domain" description="LIM zinc-binding" evidence="19">
    <location>
        <begin position="72"/>
        <end position="132"/>
    </location>
</feature>
<dbReference type="Gene3D" id="1.10.510.10">
    <property type="entry name" value="Transferase(Phosphotransferase) domain 1"/>
    <property type="match status" value="1"/>
</dbReference>
<evidence type="ECO:0000256" key="2">
    <source>
        <dbReference type="ARBA" id="ARBA00005843"/>
    </source>
</evidence>
<keyword evidence="11 15" id="KW-0862">Zinc</keyword>
<keyword evidence="8" id="KW-0677">Repeat</keyword>
<dbReference type="FunFam" id="2.10.110.10:FF:000038">
    <property type="entry name" value="LIM domain kinase 2"/>
    <property type="match status" value="1"/>
</dbReference>